<proteinExistence type="predicted"/>
<feature type="transmembrane region" description="Helical" evidence="2">
    <location>
        <begin position="165"/>
        <end position="187"/>
    </location>
</feature>
<protein>
    <submittedName>
        <fullName evidence="3">NBS-LRR type resistance protein</fullName>
    </submittedName>
</protein>
<organism evidence="3 4">
    <name type="scientific">Cucumis melo var. makuwa</name>
    <name type="common">Oriental melon</name>
    <dbReference type="NCBI Taxonomy" id="1194695"/>
    <lineage>
        <taxon>Eukaryota</taxon>
        <taxon>Viridiplantae</taxon>
        <taxon>Streptophyta</taxon>
        <taxon>Embryophyta</taxon>
        <taxon>Tracheophyta</taxon>
        <taxon>Spermatophyta</taxon>
        <taxon>Magnoliopsida</taxon>
        <taxon>eudicotyledons</taxon>
        <taxon>Gunneridae</taxon>
        <taxon>Pentapetalae</taxon>
        <taxon>rosids</taxon>
        <taxon>fabids</taxon>
        <taxon>Cucurbitales</taxon>
        <taxon>Cucurbitaceae</taxon>
        <taxon>Benincaseae</taxon>
        <taxon>Cucumis</taxon>
    </lineage>
</organism>
<feature type="compositionally biased region" description="Polar residues" evidence="1">
    <location>
        <begin position="232"/>
        <end position="284"/>
    </location>
</feature>
<name>A0A5A7U8I1_CUCMM</name>
<keyword evidence="2" id="KW-1133">Transmembrane helix</keyword>
<gene>
    <name evidence="3" type="ORF">E6C27_scaffold4784G00040</name>
</gene>
<keyword evidence="2" id="KW-0812">Transmembrane</keyword>
<dbReference type="Proteomes" id="UP000321393">
    <property type="component" value="Unassembled WGS sequence"/>
</dbReference>
<reference evidence="3 4" key="1">
    <citation type="submission" date="2019-08" db="EMBL/GenBank/DDBJ databases">
        <title>Draft genome sequences of two oriental melons (Cucumis melo L. var makuwa).</title>
        <authorList>
            <person name="Kwon S.-Y."/>
        </authorList>
    </citation>
    <scope>NUCLEOTIDE SEQUENCE [LARGE SCALE GENOMIC DNA]</scope>
    <source>
        <strain evidence="4">cv. SW 3</strain>
        <tissue evidence="3">Leaf</tissue>
    </source>
</reference>
<feature type="region of interest" description="Disordered" evidence="1">
    <location>
        <begin position="224"/>
        <end position="284"/>
    </location>
</feature>
<accession>A0A5A7U8I1</accession>
<evidence type="ECO:0000256" key="2">
    <source>
        <dbReference type="SAM" id="Phobius"/>
    </source>
</evidence>
<evidence type="ECO:0000313" key="3">
    <source>
        <dbReference type="EMBL" id="KAA0051624.1"/>
    </source>
</evidence>
<dbReference type="EMBL" id="SSTE01011243">
    <property type="protein sequence ID" value="KAA0051624.1"/>
    <property type="molecule type" value="Genomic_DNA"/>
</dbReference>
<comment type="caution">
    <text evidence="3">The sequence shown here is derived from an EMBL/GenBank/DDBJ whole genome shotgun (WGS) entry which is preliminary data.</text>
</comment>
<evidence type="ECO:0000313" key="4">
    <source>
        <dbReference type="Proteomes" id="UP000321393"/>
    </source>
</evidence>
<evidence type="ECO:0000256" key="1">
    <source>
        <dbReference type="SAM" id="MobiDB-lite"/>
    </source>
</evidence>
<feature type="transmembrane region" description="Helical" evidence="2">
    <location>
        <begin position="193"/>
        <end position="209"/>
    </location>
</feature>
<keyword evidence="2" id="KW-0472">Membrane</keyword>
<dbReference type="AlphaFoldDB" id="A0A5A7U8I1"/>
<sequence length="284" mass="32254">MKTHQHLLLRRLLQSSLLSKDSILAKTSNFVDSYAMELGRDEDLALGLDEFKDTFGHYLGYELGKLTLKHHIVVLTLQTPLEHYLVGHLVAISGREVFVSHSLAPFEHYLGLFGTRVVVLEHLIVISGTFGHYLGWFGTRVVALGHLTPLEHYLSYKSGKLTLKYPIVVFQLSLGISWTILSLGIFWTLFRLVLPYSYCTWALGYYFSLKYHKRSSGFVECTRQSRDPEGCTYQSSDPEGYTYQSTDPEGHIYQSSDPEGCTYQSSDPEGCTYQSSDPEGYTYQ</sequence>